<gene>
    <name evidence="1" type="ORF">UNSW3_321</name>
</gene>
<accession>U2G2M6</accession>
<dbReference type="Proteomes" id="UP000016636">
    <property type="component" value="Unassembled WGS sequence"/>
</dbReference>
<evidence type="ECO:0000313" key="2">
    <source>
        <dbReference type="Proteomes" id="UP000016636"/>
    </source>
</evidence>
<reference evidence="1 2" key="1">
    <citation type="journal article" date="2013" name="BMC Genomics">
        <title>Comparative genomics of Campylobacter concisus isolates reveals genetic diversity and provides insights into disease association.</title>
        <authorList>
            <person name="Deshpande N.P."/>
            <person name="Kaakoush N.O."/>
            <person name="Wilkins M.R."/>
            <person name="Mitchell H.M."/>
        </authorList>
    </citation>
    <scope>NUCLEOTIDE SEQUENCE [LARGE SCALE GENOMIC DNA]</scope>
    <source>
        <strain evidence="1 2">UNSW3</strain>
    </source>
</reference>
<evidence type="ECO:0000313" key="1">
    <source>
        <dbReference type="EMBL" id="ERJ22344.1"/>
    </source>
</evidence>
<dbReference type="AlphaFoldDB" id="U2G2M6"/>
<dbReference type="EMBL" id="ANNE01000009">
    <property type="protein sequence ID" value="ERJ22344.1"/>
    <property type="molecule type" value="Genomic_DNA"/>
</dbReference>
<proteinExistence type="predicted"/>
<dbReference type="PATRIC" id="fig|1242966.3.peg.860"/>
<comment type="caution">
    <text evidence="1">The sequence shown here is derived from an EMBL/GenBank/DDBJ whole genome shotgun (WGS) entry which is preliminary data.</text>
</comment>
<name>U2G2M6_9BACT</name>
<sequence length="38" mass="4509">MDLALNLIIAGFYILNLIKRSLQAQKAWRLLFSKRSRF</sequence>
<protein>
    <submittedName>
        <fullName evidence="1">Uncharacterized protein</fullName>
    </submittedName>
</protein>
<organism evidence="1 2">
    <name type="scientific">Campylobacter concisus UNSW3</name>
    <dbReference type="NCBI Taxonomy" id="1242966"/>
    <lineage>
        <taxon>Bacteria</taxon>
        <taxon>Pseudomonadati</taxon>
        <taxon>Campylobacterota</taxon>
        <taxon>Epsilonproteobacteria</taxon>
        <taxon>Campylobacterales</taxon>
        <taxon>Campylobacteraceae</taxon>
        <taxon>Campylobacter</taxon>
    </lineage>
</organism>